<feature type="transmembrane region" description="Helical" evidence="1">
    <location>
        <begin position="12"/>
        <end position="34"/>
    </location>
</feature>
<protein>
    <submittedName>
        <fullName evidence="2">Uncharacterized protein</fullName>
    </submittedName>
</protein>
<comment type="caution">
    <text evidence="2">The sequence shown here is derived from an EMBL/GenBank/DDBJ whole genome shotgun (WGS) entry which is preliminary data.</text>
</comment>
<name>A0AAD7ZSE4_DIPPU</name>
<accession>A0AAD7ZSE4</accession>
<keyword evidence="1" id="KW-0812">Transmembrane</keyword>
<keyword evidence="3" id="KW-1185">Reference proteome</keyword>
<dbReference type="AlphaFoldDB" id="A0AAD7ZSE4"/>
<feature type="transmembrane region" description="Helical" evidence="1">
    <location>
        <begin position="159"/>
        <end position="176"/>
    </location>
</feature>
<gene>
    <name evidence="2" type="ORF">L9F63_020348</name>
</gene>
<keyword evidence="1" id="KW-1133">Transmembrane helix</keyword>
<feature type="transmembrane region" description="Helical" evidence="1">
    <location>
        <begin position="182"/>
        <end position="205"/>
    </location>
</feature>
<dbReference type="EMBL" id="JASPKZ010007224">
    <property type="protein sequence ID" value="KAJ9586010.1"/>
    <property type="molecule type" value="Genomic_DNA"/>
</dbReference>
<keyword evidence="1" id="KW-0472">Membrane</keyword>
<dbReference type="Proteomes" id="UP001233999">
    <property type="component" value="Unassembled WGS sequence"/>
</dbReference>
<organism evidence="2 3">
    <name type="scientific">Diploptera punctata</name>
    <name type="common">Pacific beetle cockroach</name>
    <dbReference type="NCBI Taxonomy" id="6984"/>
    <lineage>
        <taxon>Eukaryota</taxon>
        <taxon>Metazoa</taxon>
        <taxon>Ecdysozoa</taxon>
        <taxon>Arthropoda</taxon>
        <taxon>Hexapoda</taxon>
        <taxon>Insecta</taxon>
        <taxon>Pterygota</taxon>
        <taxon>Neoptera</taxon>
        <taxon>Polyneoptera</taxon>
        <taxon>Dictyoptera</taxon>
        <taxon>Blattodea</taxon>
        <taxon>Blaberoidea</taxon>
        <taxon>Blaberidae</taxon>
        <taxon>Diplopterinae</taxon>
        <taxon>Diploptera</taxon>
    </lineage>
</organism>
<feature type="non-terminal residue" evidence="2">
    <location>
        <position position="1"/>
    </location>
</feature>
<evidence type="ECO:0000313" key="3">
    <source>
        <dbReference type="Proteomes" id="UP001233999"/>
    </source>
</evidence>
<sequence length="215" mass="25299">LIDDCCATVEVGSFSCSCLFTNIALYGLTFFLVVQNQLMIYDYNSFMRDTYSQLGTQLFFCIFELKMWHFKIYFVKHMAFCLLAPLSSNFSSVKTGTFEYTLCEHSLFCLYYTRICSCPGLISKHTFSLCSDNYLYPSVFFCFLRLIRRIIQKSMPQNLSLYLDFVIFSTSLYTWTTYLYNMLLLFLQAGFLPFFLYGPSNIFFLRFSFRMSTIT</sequence>
<reference evidence="2" key="1">
    <citation type="journal article" date="2023" name="IScience">
        <title>Live-bearing cockroach genome reveals convergent evolutionary mechanisms linked to viviparity in insects and beyond.</title>
        <authorList>
            <person name="Fouks B."/>
            <person name="Harrison M.C."/>
            <person name="Mikhailova A.A."/>
            <person name="Marchal E."/>
            <person name="English S."/>
            <person name="Carruthers M."/>
            <person name="Jennings E.C."/>
            <person name="Chiamaka E.L."/>
            <person name="Frigard R.A."/>
            <person name="Pippel M."/>
            <person name="Attardo G.M."/>
            <person name="Benoit J.B."/>
            <person name="Bornberg-Bauer E."/>
            <person name="Tobe S.S."/>
        </authorList>
    </citation>
    <scope>NUCLEOTIDE SEQUENCE</scope>
    <source>
        <strain evidence="2">Stay&amp;Tobe</strain>
    </source>
</reference>
<feature type="non-terminal residue" evidence="2">
    <location>
        <position position="215"/>
    </location>
</feature>
<evidence type="ECO:0000313" key="2">
    <source>
        <dbReference type="EMBL" id="KAJ9586010.1"/>
    </source>
</evidence>
<reference evidence="2" key="2">
    <citation type="submission" date="2023-05" db="EMBL/GenBank/DDBJ databases">
        <authorList>
            <person name="Fouks B."/>
        </authorList>
    </citation>
    <scope>NUCLEOTIDE SEQUENCE</scope>
    <source>
        <strain evidence="2">Stay&amp;Tobe</strain>
        <tissue evidence="2">Testes</tissue>
    </source>
</reference>
<evidence type="ECO:0000256" key="1">
    <source>
        <dbReference type="SAM" id="Phobius"/>
    </source>
</evidence>
<proteinExistence type="predicted"/>